<organism evidence="1 2">
    <name type="scientific">Bacillus wiedmannii</name>
    <dbReference type="NCBI Taxonomy" id="1890302"/>
    <lineage>
        <taxon>Bacteria</taxon>
        <taxon>Bacillati</taxon>
        <taxon>Bacillota</taxon>
        <taxon>Bacilli</taxon>
        <taxon>Bacillales</taxon>
        <taxon>Bacillaceae</taxon>
        <taxon>Bacillus</taxon>
        <taxon>Bacillus cereus group</taxon>
    </lineage>
</organism>
<name>A0A0G8C884_9BACI</name>
<comment type="caution">
    <text evidence="1">The sequence shown here is derived from an EMBL/GenBank/DDBJ whole genome shotgun (WGS) entry which is preliminary data.</text>
</comment>
<evidence type="ECO:0000313" key="1">
    <source>
        <dbReference type="EMBL" id="KKZ95985.1"/>
    </source>
</evidence>
<gene>
    <name evidence="1" type="ORF">B4147_5226</name>
</gene>
<proteinExistence type="predicted"/>
<dbReference type="PATRIC" id="fig|1396.433.peg.2068"/>
<dbReference type="EMBL" id="LCYN01000017">
    <property type="protein sequence ID" value="KKZ95985.1"/>
    <property type="molecule type" value="Genomic_DNA"/>
</dbReference>
<dbReference type="Proteomes" id="UP000035350">
    <property type="component" value="Unassembled WGS sequence"/>
</dbReference>
<reference evidence="2" key="2">
    <citation type="submission" date="2015-04" db="EMBL/GenBank/DDBJ databases">
        <title>Draft Genome Sequences of Eight Spore-Forming Food Isolates of Bacillus cereus Genome sequencing.</title>
        <authorList>
            <person name="Krawcyk A.O."/>
            <person name="de Jong A."/>
            <person name="Eijlander R.T."/>
            <person name="Berendsen E.M."/>
            <person name="Holsappel S."/>
            <person name="Wells-Bennik M."/>
            <person name="Kuipers O.P."/>
        </authorList>
    </citation>
    <scope>NUCLEOTIDE SEQUENCE [LARGE SCALE GENOMIC DNA]</scope>
    <source>
        <strain evidence="2">B4147</strain>
    </source>
</reference>
<reference evidence="1 2" key="1">
    <citation type="journal article" date="2015" name="Genome Announc.">
        <title>Next-Generation Whole-Genome Sequencing of Eight Strains of Bacillus cereus, Isolated from Food.</title>
        <authorList>
            <person name="Krawczyk A.O."/>
            <person name="de Jong A."/>
            <person name="Eijlander R.T."/>
            <person name="Berendsen E.M."/>
            <person name="Holsappel S."/>
            <person name="Wells-Bennik M.H."/>
            <person name="Kuipers O.P."/>
        </authorList>
    </citation>
    <scope>NUCLEOTIDE SEQUENCE [LARGE SCALE GENOMIC DNA]</scope>
    <source>
        <strain evidence="1 2">B4147</strain>
    </source>
</reference>
<accession>A0A0G8C884</accession>
<protein>
    <submittedName>
        <fullName evidence="1">Uncharacterized protein</fullName>
    </submittedName>
</protein>
<evidence type="ECO:0000313" key="2">
    <source>
        <dbReference type="Proteomes" id="UP000035350"/>
    </source>
</evidence>
<sequence length="38" mass="4816">MFKKGKLYGIFNEFLFVFSSKNIELHAFQFEYFWYFFT</sequence>
<dbReference type="AlphaFoldDB" id="A0A0G8C884"/>